<name>A0A1I8JAS5_9PLAT</name>
<dbReference type="AlphaFoldDB" id="A0A1I8JAS5"/>
<evidence type="ECO:0000313" key="2">
    <source>
        <dbReference type="WBParaSite" id="maker-uti_cns_0046683-snap-gene-0.10-mRNA-1"/>
    </source>
</evidence>
<keyword evidence="1" id="KW-1185">Reference proteome</keyword>
<reference evidence="2" key="1">
    <citation type="submission" date="2016-11" db="UniProtKB">
        <authorList>
            <consortium name="WormBaseParasite"/>
        </authorList>
    </citation>
    <scope>IDENTIFICATION</scope>
</reference>
<sequence length="425" mass="47385">MPNEGNPPEDLPQPDDGTRPVLREHYRPPRGDQEPDQFRARLQAVAEEGGFPLDRLPGRLLIPQYDIVIVGDRYNDLADMESLRSLLQEIRFDDNTAPRVLVNEPLAGESASYLSWLNSANSRSTFVFIYVTNEFLQNSERLRYIEELYNESVSGSADRRNRIVPVFAPGVDVHSIEDMSIPEAALFRNLRGMRLEMDPMTRQLGLRSGELGRVRQLLRTRLNQRRSRETAQIEQVRDEIARANNREGARLIDQLASFFAERMRLSEEDVKRLRAPLDAVLQHHGEPLPSTEQRTDLQPQEVSSQQTLLDSGHATMATVSRGNSQVDMQQTPQQSIQQPRQQPLLQPQAAAAAAAQQVVNNPENVQVGSANQLSVRGQTVHVHVTYVQQFVAGATEAHQHAQGGEDAEGAQGGGGVGTGGNYRQA</sequence>
<protein>
    <submittedName>
        <fullName evidence="2">AIG1-type G domain-containing protein</fullName>
    </submittedName>
</protein>
<dbReference type="Proteomes" id="UP000095280">
    <property type="component" value="Unplaced"/>
</dbReference>
<organism evidence="1 2">
    <name type="scientific">Macrostomum lignano</name>
    <dbReference type="NCBI Taxonomy" id="282301"/>
    <lineage>
        <taxon>Eukaryota</taxon>
        <taxon>Metazoa</taxon>
        <taxon>Spiralia</taxon>
        <taxon>Lophotrochozoa</taxon>
        <taxon>Platyhelminthes</taxon>
        <taxon>Rhabditophora</taxon>
        <taxon>Macrostomorpha</taxon>
        <taxon>Macrostomida</taxon>
        <taxon>Macrostomidae</taxon>
        <taxon>Macrostomum</taxon>
    </lineage>
</organism>
<evidence type="ECO:0000313" key="1">
    <source>
        <dbReference type="Proteomes" id="UP000095280"/>
    </source>
</evidence>
<accession>A0A1I8JAS5</accession>
<dbReference type="WBParaSite" id="maker-uti_cns_0046683-snap-gene-0.10-mRNA-1">
    <property type="protein sequence ID" value="maker-uti_cns_0046683-snap-gene-0.10-mRNA-1"/>
    <property type="gene ID" value="maker-uti_cns_0046683-snap-gene-0.10"/>
</dbReference>
<proteinExistence type="predicted"/>